<dbReference type="Gene3D" id="2.40.420.20">
    <property type="match status" value="1"/>
</dbReference>
<accession>A0A1G8FVC7</accession>
<feature type="transmembrane region" description="Helical" evidence="2">
    <location>
        <begin position="27"/>
        <end position="47"/>
    </location>
</feature>
<evidence type="ECO:0000313" key="5">
    <source>
        <dbReference type="EMBL" id="SDH86081.1"/>
    </source>
</evidence>
<keyword evidence="2" id="KW-0812">Transmembrane</keyword>
<dbReference type="Gene3D" id="2.40.30.170">
    <property type="match status" value="1"/>
</dbReference>
<dbReference type="InterPro" id="IPR058792">
    <property type="entry name" value="Beta-barrel_RND_2"/>
</dbReference>
<dbReference type="Proteomes" id="UP000199706">
    <property type="component" value="Unassembled WGS sequence"/>
</dbReference>
<evidence type="ECO:0000256" key="2">
    <source>
        <dbReference type="SAM" id="Phobius"/>
    </source>
</evidence>
<keyword evidence="2" id="KW-0472">Membrane</keyword>
<dbReference type="SUPFAM" id="SSF111369">
    <property type="entry name" value="HlyD-like secretion proteins"/>
    <property type="match status" value="1"/>
</dbReference>
<sequence length="397" mass="42276">MTSLSTRAVTTDPTSGRQRPPRTFLRLLVMLLIVALLAAALIGFHVFKGNVLKKVTAGIQSQQATVSTTSAIAQAWQPILTAVGSLRASKGTDLSMETGGVIDEIHFDSGRDVAAGTVLLRLRPNDDLAKLEQLKSNADLDEITYKRDLQQLAVQGVAQSTVDTDAGNLRGARAQVTAQQALMREKTLIAPFAGRLGVRQVDVGQYLPAGTIVVTLQALDPMFLDFYVPQQAVGQLSVGQAVSLSVDAYPDKTFIGKVTSMNSKVDASSRMLQIRASFENRDGLLLPGMFATASVASGAPRSLVTIPQTAVAYNPYGSLVYVIQSGRDAQGKRQASVRQQVVTTGETRGDQVSIMKGLNPGDEVVTAGQLKLHNGAFVQIDNSVKLPDDAAPVPQDH</sequence>
<dbReference type="RefSeq" id="WP_090688583.1">
    <property type="nucleotide sequence ID" value="NZ_CADERL010000010.1"/>
</dbReference>
<evidence type="ECO:0000313" key="6">
    <source>
        <dbReference type="Proteomes" id="UP000199706"/>
    </source>
</evidence>
<dbReference type="GO" id="GO:0015562">
    <property type="term" value="F:efflux transmembrane transporter activity"/>
    <property type="evidence" value="ECO:0007669"/>
    <property type="project" value="TreeGrafter"/>
</dbReference>
<dbReference type="Gene3D" id="2.40.50.100">
    <property type="match status" value="1"/>
</dbReference>
<feature type="domain" description="CusB-like beta-barrel" evidence="3">
    <location>
        <begin position="224"/>
        <end position="297"/>
    </location>
</feature>
<dbReference type="Pfam" id="PF25967">
    <property type="entry name" value="RND-MFP_C"/>
    <property type="match status" value="1"/>
</dbReference>
<feature type="domain" description="Multidrug resistance protein MdtA-like C-terminal permuted SH3" evidence="4">
    <location>
        <begin position="304"/>
        <end position="368"/>
    </location>
</feature>
<name>A0A1G8FVC7_9BURK</name>
<reference evidence="5 6" key="1">
    <citation type="submission" date="2016-10" db="EMBL/GenBank/DDBJ databases">
        <authorList>
            <person name="de Groot N.N."/>
        </authorList>
    </citation>
    <scope>NUCLEOTIDE SEQUENCE [LARGE SCALE GENOMIC DNA]</scope>
    <source>
        <strain evidence="5 6">LMG 2247</strain>
    </source>
</reference>
<dbReference type="AlphaFoldDB" id="A0A1G8FVC7"/>
<dbReference type="NCBIfam" id="TIGR01730">
    <property type="entry name" value="RND_mfp"/>
    <property type="match status" value="1"/>
</dbReference>
<keyword evidence="2" id="KW-1133">Transmembrane helix</keyword>
<dbReference type="InterPro" id="IPR006143">
    <property type="entry name" value="RND_pump_MFP"/>
</dbReference>
<organism evidence="5 6">
    <name type="scientific">Paraburkholderia phenazinium</name>
    <dbReference type="NCBI Taxonomy" id="60549"/>
    <lineage>
        <taxon>Bacteria</taxon>
        <taxon>Pseudomonadati</taxon>
        <taxon>Pseudomonadota</taxon>
        <taxon>Betaproteobacteria</taxon>
        <taxon>Burkholderiales</taxon>
        <taxon>Burkholderiaceae</taxon>
        <taxon>Paraburkholderia</taxon>
    </lineage>
</organism>
<comment type="similarity">
    <text evidence="1">Belongs to the membrane fusion protein (MFP) (TC 8.A.1) family.</text>
</comment>
<dbReference type="FunFam" id="2.40.30.170:FF:000010">
    <property type="entry name" value="Efflux RND transporter periplasmic adaptor subunit"/>
    <property type="match status" value="1"/>
</dbReference>
<dbReference type="PANTHER" id="PTHR30469">
    <property type="entry name" value="MULTIDRUG RESISTANCE PROTEIN MDTA"/>
    <property type="match status" value="1"/>
</dbReference>
<proteinExistence type="inferred from homology"/>
<gene>
    <name evidence="5" type="ORF">SAMN05216466_1144</name>
</gene>
<dbReference type="OrthoDB" id="9784484at2"/>
<dbReference type="Pfam" id="PF25954">
    <property type="entry name" value="Beta-barrel_RND_2"/>
    <property type="match status" value="1"/>
</dbReference>
<dbReference type="PANTHER" id="PTHR30469:SF11">
    <property type="entry name" value="BLL4320 PROTEIN"/>
    <property type="match status" value="1"/>
</dbReference>
<evidence type="ECO:0000256" key="1">
    <source>
        <dbReference type="ARBA" id="ARBA00009477"/>
    </source>
</evidence>
<dbReference type="GO" id="GO:1990281">
    <property type="term" value="C:efflux pump complex"/>
    <property type="evidence" value="ECO:0007669"/>
    <property type="project" value="TreeGrafter"/>
</dbReference>
<dbReference type="InterPro" id="IPR058627">
    <property type="entry name" value="MdtA-like_C"/>
</dbReference>
<protein>
    <submittedName>
        <fullName evidence="5">Membrane fusion protein, multidrug efflux system</fullName>
    </submittedName>
</protein>
<evidence type="ECO:0000259" key="4">
    <source>
        <dbReference type="Pfam" id="PF25967"/>
    </source>
</evidence>
<dbReference type="EMBL" id="FNCJ01000014">
    <property type="protein sequence ID" value="SDH86081.1"/>
    <property type="molecule type" value="Genomic_DNA"/>
</dbReference>
<evidence type="ECO:0000259" key="3">
    <source>
        <dbReference type="Pfam" id="PF25954"/>
    </source>
</evidence>